<dbReference type="RefSeq" id="WP_076159937.1">
    <property type="nucleotide sequence ID" value="NZ_JBEZVB010000051.1"/>
</dbReference>
<dbReference type="CDD" id="cd17535">
    <property type="entry name" value="REC_NarL-like"/>
    <property type="match status" value="1"/>
</dbReference>
<keyword evidence="3 8" id="KW-0238">DNA-binding</keyword>
<dbReference type="InterPro" id="IPR058245">
    <property type="entry name" value="NreC/VraR/RcsB-like_REC"/>
</dbReference>
<feature type="modified residue" description="4-aspartylphosphate" evidence="5">
    <location>
        <position position="54"/>
    </location>
</feature>
<dbReference type="Gene3D" id="3.40.50.2300">
    <property type="match status" value="1"/>
</dbReference>
<dbReference type="PRINTS" id="PR00038">
    <property type="entry name" value="HTHLUXR"/>
</dbReference>
<dbReference type="InterPro" id="IPR016032">
    <property type="entry name" value="Sig_transdc_resp-reg_C-effctor"/>
</dbReference>
<dbReference type="Pfam" id="PF00196">
    <property type="entry name" value="GerE"/>
    <property type="match status" value="1"/>
</dbReference>
<keyword evidence="2" id="KW-0805">Transcription regulation</keyword>
<feature type="domain" description="HTH luxR-type" evidence="6">
    <location>
        <begin position="148"/>
        <end position="213"/>
    </location>
</feature>
<sequence length="222" mass="24230">MIRVLLVDDQRLVRAGFKSILDSEDDITVVAEAADGHESLEAAHEHQPDVVLMDIRMPGMDGLTATRHLLEDPALTGLKVVILTTFDLDEEVYGALRAGASGFLVKDTEPEELIHGVRVVARGDALLAPSITRRLISEFAGRVARPGPSPVLNRLTEREREVMSLVAAGLSNNEIAKELVLSPATAKTHVSRIMTKVDVRDRAQLVVLAYESGMVTPRWLTP</sequence>
<evidence type="ECO:0000259" key="6">
    <source>
        <dbReference type="PROSITE" id="PS50043"/>
    </source>
</evidence>
<gene>
    <name evidence="8" type="ORF">BS329_13210</name>
</gene>
<dbReference type="GO" id="GO:0006355">
    <property type="term" value="P:regulation of DNA-templated transcription"/>
    <property type="evidence" value="ECO:0007669"/>
    <property type="project" value="InterPro"/>
</dbReference>
<evidence type="ECO:0000256" key="1">
    <source>
        <dbReference type="ARBA" id="ARBA00022553"/>
    </source>
</evidence>
<dbReference type="InterPro" id="IPR011006">
    <property type="entry name" value="CheY-like_superfamily"/>
</dbReference>
<dbReference type="InterPro" id="IPR000792">
    <property type="entry name" value="Tscrpt_reg_LuxR_C"/>
</dbReference>
<dbReference type="SUPFAM" id="SSF46894">
    <property type="entry name" value="C-terminal effector domain of the bipartite response regulators"/>
    <property type="match status" value="1"/>
</dbReference>
<evidence type="ECO:0000256" key="3">
    <source>
        <dbReference type="ARBA" id="ARBA00023125"/>
    </source>
</evidence>
<dbReference type="SUPFAM" id="SSF52172">
    <property type="entry name" value="CheY-like"/>
    <property type="match status" value="1"/>
</dbReference>
<evidence type="ECO:0000256" key="2">
    <source>
        <dbReference type="ARBA" id="ARBA00023015"/>
    </source>
</evidence>
<dbReference type="SMART" id="SM00448">
    <property type="entry name" value="REC"/>
    <property type="match status" value="1"/>
</dbReference>
<proteinExistence type="predicted"/>
<accession>A0A1R0KXL3</accession>
<dbReference type="GO" id="GO:0000160">
    <property type="term" value="P:phosphorelay signal transduction system"/>
    <property type="evidence" value="ECO:0007669"/>
    <property type="project" value="InterPro"/>
</dbReference>
<dbReference type="AlphaFoldDB" id="A0A1R0KXL3"/>
<dbReference type="PANTHER" id="PTHR43214">
    <property type="entry name" value="TWO-COMPONENT RESPONSE REGULATOR"/>
    <property type="match status" value="1"/>
</dbReference>
<dbReference type="InterPro" id="IPR001789">
    <property type="entry name" value="Sig_transdc_resp-reg_receiver"/>
</dbReference>
<evidence type="ECO:0000313" key="8">
    <source>
        <dbReference type="EMBL" id="OLZ53706.1"/>
    </source>
</evidence>
<dbReference type="PROSITE" id="PS50043">
    <property type="entry name" value="HTH_LUXR_2"/>
    <property type="match status" value="1"/>
</dbReference>
<reference evidence="8 9" key="1">
    <citation type="submission" date="2016-01" db="EMBL/GenBank/DDBJ databases">
        <title>Amycolatopsis coloradensis genome sequencing and assembly.</title>
        <authorList>
            <person name="Mayilraj S."/>
        </authorList>
    </citation>
    <scope>NUCLEOTIDE SEQUENCE [LARGE SCALE GENOMIC DNA]</scope>
    <source>
        <strain evidence="8 9">DSM 44225</strain>
    </source>
</reference>
<dbReference type="Proteomes" id="UP000187486">
    <property type="component" value="Unassembled WGS sequence"/>
</dbReference>
<evidence type="ECO:0000256" key="5">
    <source>
        <dbReference type="PROSITE-ProRule" id="PRU00169"/>
    </source>
</evidence>
<name>A0A1R0KXL3_9PSEU</name>
<feature type="domain" description="Response regulatory" evidence="7">
    <location>
        <begin position="3"/>
        <end position="121"/>
    </location>
</feature>
<dbReference type="PROSITE" id="PS50110">
    <property type="entry name" value="RESPONSE_REGULATORY"/>
    <property type="match status" value="1"/>
</dbReference>
<dbReference type="STRING" id="76021.BS329_13210"/>
<evidence type="ECO:0000259" key="7">
    <source>
        <dbReference type="PROSITE" id="PS50110"/>
    </source>
</evidence>
<dbReference type="EMBL" id="MQUQ01000005">
    <property type="protein sequence ID" value="OLZ53706.1"/>
    <property type="molecule type" value="Genomic_DNA"/>
</dbReference>
<comment type="caution">
    <text evidence="8">The sequence shown here is derived from an EMBL/GenBank/DDBJ whole genome shotgun (WGS) entry which is preliminary data.</text>
</comment>
<dbReference type="OrthoDB" id="9808843at2"/>
<evidence type="ECO:0000313" key="9">
    <source>
        <dbReference type="Proteomes" id="UP000187486"/>
    </source>
</evidence>
<dbReference type="SMART" id="SM00421">
    <property type="entry name" value="HTH_LUXR"/>
    <property type="match status" value="1"/>
</dbReference>
<keyword evidence="9" id="KW-1185">Reference proteome</keyword>
<dbReference type="Pfam" id="PF00072">
    <property type="entry name" value="Response_reg"/>
    <property type="match status" value="1"/>
</dbReference>
<keyword evidence="4" id="KW-0804">Transcription</keyword>
<keyword evidence="1 5" id="KW-0597">Phosphoprotein</keyword>
<dbReference type="GO" id="GO:0003677">
    <property type="term" value="F:DNA binding"/>
    <property type="evidence" value="ECO:0007669"/>
    <property type="project" value="UniProtKB-KW"/>
</dbReference>
<dbReference type="InterPro" id="IPR039420">
    <property type="entry name" value="WalR-like"/>
</dbReference>
<dbReference type="PANTHER" id="PTHR43214:SF24">
    <property type="entry name" value="TRANSCRIPTIONAL REGULATORY PROTEIN NARL-RELATED"/>
    <property type="match status" value="1"/>
</dbReference>
<protein>
    <submittedName>
        <fullName evidence="8">DNA-binding response regulator</fullName>
    </submittedName>
</protein>
<organism evidence="8 9">
    <name type="scientific">Amycolatopsis coloradensis</name>
    <dbReference type="NCBI Taxonomy" id="76021"/>
    <lineage>
        <taxon>Bacteria</taxon>
        <taxon>Bacillati</taxon>
        <taxon>Actinomycetota</taxon>
        <taxon>Actinomycetes</taxon>
        <taxon>Pseudonocardiales</taxon>
        <taxon>Pseudonocardiaceae</taxon>
        <taxon>Amycolatopsis</taxon>
    </lineage>
</organism>
<dbReference type="CDD" id="cd06170">
    <property type="entry name" value="LuxR_C_like"/>
    <property type="match status" value="1"/>
</dbReference>
<evidence type="ECO:0000256" key="4">
    <source>
        <dbReference type="ARBA" id="ARBA00023163"/>
    </source>
</evidence>